<feature type="compositionally biased region" description="Acidic residues" evidence="1">
    <location>
        <begin position="145"/>
        <end position="154"/>
    </location>
</feature>
<dbReference type="InParanoid" id="A0A067PFN0"/>
<feature type="compositionally biased region" description="Polar residues" evidence="1">
    <location>
        <begin position="271"/>
        <end position="286"/>
    </location>
</feature>
<feature type="compositionally biased region" description="Basic residues" evidence="1">
    <location>
        <begin position="111"/>
        <end position="140"/>
    </location>
</feature>
<dbReference type="Proteomes" id="UP000027265">
    <property type="component" value="Unassembled WGS sequence"/>
</dbReference>
<accession>A0A067PFN0</accession>
<evidence type="ECO:0000256" key="1">
    <source>
        <dbReference type="SAM" id="MobiDB-lite"/>
    </source>
</evidence>
<reference evidence="3" key="1">
    <citation type="journal article" date="2014" name="Proc. Natl. Acad. Sci. U.S.A.">
        <title>Extensive sampling of basidiomycete genomes demonstrates inadequacy of the white-rot/brown-rot paradigm for wood decay fungi.</title>
        <authorList>
            <person name="Riley R."/>
            <person name="Salamov A.A."/>
            <person name="Brown D.W."/>
            <person name="Nagy L.G."/>
            <person name="Floudas D."/>
            <person name="Held B.W."/>
            <person name="Levasseur A."/>
            <person name="Lombard V."/>
            <person name="Morin E."/>
            <person name="Otillar R."/>
            <person name="Lindquist E.A."/>
            <person name="Sun H."/>
            <person name="LaButti K.M."/>
            <person name="Schmutz J."/>
            <person name="Jabbour D."/>
            <person name="Luo H."/>
            <person name="Baker S.E."/>
            <person name="Pisabarro A.G."/>
            <person name="Walton J.D."/>
            <person name="Blanchette R.A."/>
            <person name="Henrissat B."/>
            <person name="Martin F."/>
            <person name="Cullen D."/>
            <person name="Hibbett D.S."/>
            <person name="Grigoriev I.V."/>
        </authorList>
    </citation>
    <scope>NUCLEOTIDE SEQUENCE [LARGE SCALE GENOMIC DNA]</scope>
    <source>
        <strain evidence="3">MUCL 33604</strain>
    </source>
</reference>
<evidence type="ECO:0000313" key="2">
    <source>
        <dbReference type="EMBL" id="KDQ49817.1"/>
    </source>
</evidence>
<dbReference type="OrthoDB" id="2674644at2759"/>
<keyword evidence="3" id="KW-1185">Reference proteome</keyword>
<dbReference type="AlphaFoldDB" id="A0A067PFN0"/>
<dbReference type="EMBL" id="KL197773">
    <property type="protein sequence ID" value="KDQ49817.1"/>
    <property type="molecule type" value="Genomic_DNA"/>
</dbReference>
<feature type="compositionally biased region" description="Polar residues" evidence="1">
    <location>
        <begin position="207"/>
        <end position="221"/>
    </location>
</feature>
<sequence>MIQVAEFDADAPPRNMQMKVIIWDFITKHYQRYTHNPKASVSWVELKSNPNHFLDAEYYPESFEFNDPSHIRQKSSEALLAHWSHRRDNDQVVFEFTRCKEGSMRDTSLTKRSHRKPQITKKKIKTCQKVSSKAKGKRRARESESEAEESDTESDSSGWRSSGGPGQRDGGAGAPASSNSEMVDTDIAGTNRITGDVPAHRAEYPKSPQNASGDNSPQAGSPESRHEPSRHDCEKAESPLALVQSNSAAQGMVHEDKKMEEAPTVGAKAPATSTKPSPKVTRSQAAKSDLKTDEELQGRMPAMDPSARPS</sequence>
<gene>
    <name evidence="2" type="ORF">JAAARDRAFT_200516</name>
</gene>
<dbReference type="HOGENOM" id="CLU_897327_0_0_1"/>
<protein>
    <submittedName>
        <fullName evidence="2">Uncharacterized protein</fullName>
    </submittedName>
</protein>
<feature type="compositionally biased region" description="Basic and acidic residues" evidence="1">
    <location>
        <begin position="223"/>
        <end position="237"/>
    </location>
</feature>
<feature type="compositionally biased region" description="Gly residues" evidence="1">
    <location>
        <begin position="161"/>
        <end position="173"/>
    </location>
</feature>
<name>A0A067PFN0_9AGAM</name>
<evidence type="ECO:0000313" key="3">
    <source>
        <dbReference type="Proteomes" id="UP000027265"/>
    </source>
</evidence>
<organism evidence="2 3">
    <name type="scientific">Jaapia argillacea MUCL 33604</name>
    <dbReference type="NCBI Taxonomy" id="933084"/>
    <lineage>
        <taxon>Eukaryota</taxon>
        <taxon>Fungi</taxon>
        <taxon>Dikarya</taxon>
        <taxon>Basidiomycota</taxon>
        <taxon>Agaricomycotina</taxon>
        <taxon>Agaricomycetes</taxon>
        <taxon>Agaricomycetidae</taxon>
        <taxon>Jaapiales</taxon>
        <taxon>Jaapiaceae</taxon>
        <taxon>Jaapia</taxon>
    </lineage>
</organism>
<feature type="region of interest" description="Disordered" evidence="1">
    <location>
        <begin position="104"/>
        <end position="310"/>
    </location>
</feature>
<feature type="compositionally biased region" description="Basic and acidic residues" evidence="1">
    <location>
        <begin position="288"/>
        <end position="297"/>
    </location>
</feature>
<proteinExistence type="predicted"/>